<sequence length="240" mass="26430">MHKNPLPALITLLLLTTTASLTACSETNPTNSATEIKHQQVQNKTETVKPVEVIENATVDEQIQAWKDTGVLKPTNDPNVWKATKPLPRPTANLKYPKPEYPAKGYEHTQEGAEAVAIYLEHLLAYAYVSGDTADLEKYCSSESKFCSGIAQSIKTNETNEEWIADYHVNSVQIIGVGIPDGKESKGEVSFRVEYNSTAHFGFSKTASTVTRFSADQDVARINLSFVDNHWLVVAGSVEE</sequence>
<dbReference type="AlphaFoldDB" id="C0VZ53"/>
<keyword evidence="2" id="KW-0732">Signal</keyword>
<accession>C0VZ53</accession>
<proteinExistence type="predicted"/>
<feature type="domain" description="DUF6318" evidence="3">
    <location>
        <begin position="97"/>
        <end position="234"/>
    </location>
</feature>
<keyword evidence="5" id="KW-1185">Reference proteome</keyword>
<reference evidence="4 5" key="1">
    <citation type="submission" date="2009-01" db="EMBL/GenBank/DDBJ databases">
        <authorList>
            <person name="Qin X."/>
            <person name="Bachman B."/>
            <person name="Battles P."/>
            <person name="Bell A."/>
            <person name="Bess C."/>
            <person name="Bickham C."/>
            <person name="Chaboub L."/>
            <person name="Chen D."/>
            <person name="Coyle M."/>
            <person name="Deiros D.R."/>
            <person name="Dinh H."/>
            <person name="Forbes L."/>
            <person name="Fowler G."/>
            <person name="Francisco L."/>
            <person name="Fu Q."/>
            <person name="Gubbala S."/>
            <person name="Hale W."/>
            <person name="Han Y."/>
            <person name="Hemphill L."/>
            <person name="Highlander S.K."/>
            <person name="Hirani K."/>
            <person name="Hogues M."/>
            <person name="Jackson L."/>
            <person name="Jakkamsetti A."/>
            <person name="Javaid M."/>
            <person name="Jiang H."/>
            <person name="Korchina V."/>
            <person name="Kovar C."/>
            <person name="Lara F."/>
            <person name="Lee S."/>
            <person name="Mata R."/>
            <person name="Mathew T."/>
            <person name="Moen C."/>
            <person name="Morales K."/>
            <person name="Munidasa M."/>
            <person name="Nazareth L."/>
            <person name="Ngo R."/>
            <person name="Nguyen L."/>
            <person name="Okwuonu G."/>
            <person name="Ongeri F."/>
            <person name="Patil S."/>
            <person name="Petrosino J."/>
            <person name="Pham C."/>
            <person name="Pham P."/>
            <person name="Pu L.-L."/>
            <person name="Puazo M."/>
            <person name="Raj R."/>
            <person name="Reid J."/>
            <person name="Rouhana J."/>
            <person name="Saada N."/>
            <person name="Shang Y."/>
            <person name="Simmons D."/>
            <person name="Thornton R."/>
            <person name="Warren J."/>
            <person name="Weissenberger G."/>
            <person name="Zhang J."/>
            <person name="Zhang L."/>
            <person name="Zhou C."/>
            <person name="Zhu D."/>
            <person name="Muzny D."/>
            <person name="Worley K."/>
            <person name="Gibbs R."/>
        </authorList>
    </citation>
    <scope>NUCLEOTIDE SEQUENCE [LARGE SCALE GENOMIC DNA]</scope>
    <source>
        <strain evidence="4 5">DSM 15436</strain>
    </source>
</reference>
<evidence type="ECO:0000313" key="5">
    <source>
        <dbReference type="Proteomes" id="UP000010301"/>
    </source>
</evidence>
<dbReference type="EMBL" id="ACFG01000004">
    <property type="protein sequence ID" value="EEH64706.1"/>
    <property type="molecule type" value="Genomic_DNA"/>
</dbReference>
<evidence type="ECO:0000259" key="3">
    <source>
        <dbReference type="Pfam" id="PF19843"/>
    </source>
</evidence>
<dbReference type="Pfam" id="PF19843">
    <property type="entry name" value="DUF6318"/>
    <property type="match status" value="1"/>
</dbReference>
<feature type="signal peptide" evidence="2">
    <location>
        <begin position="1"/>
        <end position="23"/>
    </location>
</feature>
<dbReference type="RefSeq" id="WP_006547440.1">
    <property type="nucleotide sequence ID" value="NZ_DS999545.1"/>
</dbReference>
<feature type="region of interest" description="Disordered" evidence="1">
    <location>
        <begin position="77"/>
        <end position="96"/>
    </location>
</feature>
<name>C0VZ53_9ACTO</name>
<dbReference type="PROSITE" id="PS51257">
    <property type="entry name" value="PROKAR_LIPOPROTEIN"/>
    <property type="match status" value="1"/>
</dbReference>
<feature type="chain" id="PRO_5039549323" description="DUF6318 domain-containing protein" evidence="2">
    <location>
        <begin position="24"/>
        <end position="240"/>
    </location>
</feature>
<organism evidence="4 5">
    <name type="scientific">Gleimia coleocanis DSM 15436</name>
    <dbReference type="NCBI Taxonomy" id="525245"/>
    <lineage>
        <taxon>Bacteria</taxon>
        <taxon>Bacillati</taxon>
        <taxon>Actinomycetota</taxon>
        <taxon>Actinomycetes</taxon>
        <taxon>Actinomycetales</taxon>
        <taxon>Actinomycetaceae</taxon>
        <taxon>Gleimia</taxon>
    </lineage>
</organism>
<dbReference type="HOGENOM" id="CLU_100873_0_0_11"/>
<comment type="caution">
    <text evidence="4">The sequence shown here is derived from an EMBL/GenBank/DDBJ whole genome shotgun (WGS) entry which is preliminary data.</text>
</comment>
<evidence type="ECO:0000313" key="4">
    <source>
        <dbReference type="EMBL" id="EEH64706.1"/>
    </source>
</evidence>
<evidence type="ECO:0000256" key="1">
    <source>
        <dbReference type="SAM" id="MobiDB-lite"/>
    </source>
</evidence>
<protein>
    <recommendedName>
        <fullName evidence="3">DUF6318 domain-containing protein</fullName>
    </recommendedName>
</protein>
<dbReference type="InterPro" id="IPR046281">
    <property type="entry name" value="DUF6318"/>
</dbReference>
<gene>
    <name evidence="4" type="ORF">HMPREF0044_0443</name>
</gene>
<dbReference type="OrthoDB" id="3254292at2"/>
<evidence type="ECO:0000256" key="2">
    <source>
        <dbReference type="SAM" id="SignalP"/>
    </source>
</evidence>
<dbReference type="Proteomes" id="UP000010301">
    <property type="component" value="Unassembled WGS sequence"/>
</dbReference>